<protein>
    <recommendedName>
        <fullName evidence="1">Arm DNA-binding domain-containing protein</fullName>
    </recommendedName>
</protein>
<dbReference type="Proteomes" id="UP001184861">
    <property type="component" value="Unassembled WGS sequence"/>
</dbReference>
<evidence type="ECO:0000313" key="3">
    <source>
        <dbReference type="Proteomes" id="UP001184861"/>
    </source>
</evidence>
<proteinExistence type="predicted"/>
<dbReference type="RefSeq" id="WP_309944684.1">
    <property type="nucleotide sequence ID" value="NZ_JAVDQY010000001.1"/>
</dbReference>
<gene>
    <name evidence="2" type="ORF">J2787_000695</name>
</gene>
<reference evidence="2" key="1">
    <citation type="submission" date="2023-07" db="EMBL/GenBank/DDBJ databases">
        <title>Sorghum-associated microbial communities from plants grown in Nebraska, USA.</title>
        <authorList>
            <person name="Schachtman D."/>
        </authorList>
    </citation>
    <scope>NUCLEOTIDE SEQUENCE</scope>
    <source>
        <strain evidence="2">DS2360</strain>
    </source>
</reference>
<name>A0AAE3Y5G0_9FLAO</name>
<dbReference type="AlphaFoldDB" id="A0AAE3Y5G0"/>
<feature type="domain" description="Arm DNA-binding" evidence="1">
    <location>
        <begin position="2"/>
        <end position="69"/>
    </location>
</feature>
<evidence type="ECO:0000313" key="2">
    <source>
        <dbReference type="EMBL" id="MDR6525325.1"/>
    </source>
</evidence>
<dbReference type="InterPro" id="IPR035386">
    <property type="entry name" value="Arm-DNA-bind_5"/>
</dbReference>
<sequence>MYVRFTVDGIPKEASTRRQWDINRWDQKEGKAIGTKEDVKTLNAFLESLTTKVNSYKTELFNKGIPVSSVDLINFIMVVQ</sequence>
<comment type="caution">
    <text evidence="2">The sequence shown here is derived from an EMBL/GenBank/DDBJ whole genome shotgun (WGS) entry which is preliminary data.</text>
</comment>
<organism evidence="2 3">
    <name type="scientific">Chryseobacterium rhizosphaerae</name>
    <dbReference type="NCBI Taxonomy" id="395937"/>
    <lineage>
        <taxon>Bacteria</taxon>
        <taxon>Pseudomonadati</taxon>
        <taxon>Bacteroidota</taxon>
        <taxon>Flavobacteriia</taxon>
        <taxon>Flavobacteriales</taxon>
        <taxon>Weeksellaceae</taxon>
        <taxon>Chryseobacterium group</taxon>
        <taxon>Chryseobacterium</taxon>
    </lineage>
</organism>
<evidence type="ECO:0000259" key="1">
    <source>
        <dbReference type="Pfam" id="PF17293"/>
    </source>
</evidence>
<accession>A0AAE3Y5G0</accession>
<dbReference type="EMBL" id="JAVDQY010000001">
    <property type="protein sequence ID" value="MDR6525325.1"/>
    <property type="molecule type" value="Genomic_DNA"/>
</dbReference>
<dbReference type="Pfam" id="PF17293">
    <property type="entry name" value="Arm-DNA-bind_5"/>
    <property type="match status" value="1"/>
</dbReference>